<keyword evidence="1" id="KW-0175">Coiled coil</keyword>
<comment type="caution">
    <text evidence="4">The sequence shown here is derived from an EMBL/GenBank/DDBJ whole genome shotgun (WGS) entry which is preliminary data.</text>
</comment>
<dbReference type="Pfam" id="PF25298">
    <property type="entry name" value="Baculo_FP_2nd"/>
    <property type="match status" value="1"/>
</dbReference>
<keyword evidence="5" id="KW-1185">Reference proteome</keyword>
<evidence type="ECO:0000259" key="3">
    <source>
        <dbReference type="Pfam" id="PF25298"/>
    </source>
</evidence>
<protein>
    <recommendedName>
        <fullName evidence="3">FP protein C-terminal domain-containing protein</fullName>
    </recommendedName>
</protein>
<feature type="coiled-coil region" evidence="1">
    <location>
        <begin position="97"/>
        <end position="152"/>
    </location>
</feature>
<dbReference type="EMBL" id="JBEUOH010000013">
    <property type="protein sequence ID" value="KAL0879994.1"/>
    <property type="molecule type" value="Genomic_DNA"/>
</dbReference>
<accession>A0ABR3HU29</accession>
<proteinExistence type="predicted"/>
<feature type="compositionally biased region" description="Polar residues" evidence="2">
    <location>
        <begin position="10"/>
        <end position="20"/>
    </location>
</feature>
<gene>
    <name evidence="4" type="ORF">ABMA27_002502</name>
</gene>
<feature type="domain" description="FP protein C-terminal" evidence="3">
    <location>
        <begin position="257"/>
        <end position="305"/>
    </location>
</feature>
<reference evidence="4 5" key="1">
    <citation type="submission" date="2024-06" db="EMBL/GenBank/DDBJ databases">
        <title>A chromosome-level genome assembly of beet webworm, Loxostege sticticalis.</title>
        <authorList>
            <person name="Zhang Y."/>
        </authorList>
    </citation>
    <scope>NUCLEOTIDE SEQUENCE [LARGE SCALE GENOMIC DNA]</scope>
    <source>
        <strain evidence="4">AQ026</strain>
        <tissue evidence="4">Whole body</tissue>
    </source>
</reference>
<feature type="region of interest" description="Disordered" evidence="2">
    <location>
        <begin position="1"/>
        <end position="21"/>
    </location>
</feature>
<dbReference type="InterPro" id="IPR057251">
    <property type="entry name" value="FP_C"/>
</dbReference>
<evidence type="ECO:0000256" key="2">
    <source>
        <dbReference type="SAM" id="MobiDB-lite"/>
    </source>
</evidence>
<dbReference type="Proteomes" id="UP001549920">
    <property type="component" value="Unassembled WGS sequence"/>
</dbReference>
<evidence type="ECO:0000313" key="4">
    <source>
        <dbReference type="EMBL" id="KAL0879994.1"/>
    </source>
</evidence>
<organism evidence="4 5">
    <name type="scientific">Loxostege sticticalis</name>
    <name type="common">Beet webworm moth</name>
    <dbReference type="NCBI Taxonomy" id="481309"/>
    <lineage>
        <taxon>Eukaryota</taxon>
        <taxon>Metazoa</taxon>
        <taxon>Ecdysozoa</taxon>
        <taxon>Arthropoda</taxon>
        <taxon>Hexapoda</taxon>
        <taxon>Insecta</taxon>
        <taxon>Pterygota</taxon>
        <taxon>Neoptera</taxon>
        <taxon>Endopterygota</taxon>
        <taxon>Lepidoptera</taxon>
        <taxon>Glossata</taxon>
        <taxon>Ditrysia</taxon>
        <taxon>Pyraloidea</taxon>
        <taxon>Crambidae</taxon>
        <taxon>Pyraustinae</taxon>
        <taxon>Loxostege</taxon>
    </lineage>
</organism>
<sequence>MPKIMRSPPLNKSQSMSDSDIATVDSRDCNFSVEDINITRRDCKRPRLSDTEIKTGNDDIRMIIRDELRIVLQSHQSQQNMRLDTLEQHILDVKNTNTNIESSISFLASQNEELKRKIEHLENQNKIDKEQIIILEQRLEDFQREARKANFEIKNAPRVNNETKENLIGMVKTLSKTVGCRLDEQNITDIYRIKGKKGVSDSPIVVETASPILKTELLTKCKDFNRRTKQKLCAKHLGLRHHEENPIFISEQLTIKGARLYFLARDLAKTSNYKYCWTAYGRVYLREHDTSPVITVRSESQINNMMQKT</sequence>
<evidence type="ECO:0000256" key="1">
    <source>
        <dbReference type="SAM" id="Coils"/>
    </source>
</evidence>
<name>A0ABR3HU29_LOXSC</name>
<evidence type="ECO:0000313" key="5">
    <source>
        <dbReference type="Proteomes" id="UP001549920"/>
    </source>
</evidence>